<evidence type="ECO:0000313" key="2">
    <source>
        <dbReference type="EMBL" id="KZS41871.1"/>
    </source>
</evidence>
<feature type="transmembrane region" description="Helical" evidence="1">
    <location>
        <begin position="133"/>
        <end position="157"/>
    </location>
</feature>
<reference evidence="2 3" key="1">
    <citation type="submission" date="2016-01" db="EMBL/GenBank/DDBJ databases">
        <title>The draft genome sequence of Aquimarina sp. RZW4-3-2.</title>
        <authorList>
            <person name="Wang Y."/>
        </authorList>
    </citation>
    <scope>NUCLEOTIDE SEQUENCE [LARGE SCALE GENOMIC DNA]</scope>
    <source>
        <strain evidence="2 3">RZW4-3-2</strain>
    </source>
</reference>
<accession>A0A163BXD9</accession>
<keyword evidence="1" id="KW-1133">Transmembrane helix</keyword>
<dbReference type="EMBL" id="LQRT01000002">
    <property type="protein sequence ID" value="KZS41871.1"/>
    <property type="molecule type" value="Genomic_DNA"/>
</dbReference>
<name>A0A163BXD9_9FLAO</name>
<sequence>MLIFGAVIFSSAPFWHINFSRNTQEIIHDQSIVDGLRDSRNEKRSLLINELMTYAKSNPDSELGKIGSEYIEKKNEVVQKNKKLSVLKEEQKVLGFNNMRDFMYNIGLFIFILFLSLIIIFASILLKKIDKPISLALFGCGFISLLVSLYFINWAFFIQVDYNVNRYHWMIITVSFIISISSFLYYVYKKTILEKLKSTVNFILDVRNDHFQKVAIRAMEVDEEETINDIIEFEDKTKEELSKLVGR</sequence>
<organism evidence="2 3">
    <name type="scientific">Aquimarina aggregata</name>
    <dbReference type="NCBI Taxonomy" id="1642818"/>
    <lineage>
        <taxon>Bacteria</taxon>
        <taxon>Pseudomonadati</taxon>
        <taxon>Bacteroidota</taxon>
        <taxon>Flavobacteriia</taxon>
        <taxon>Flavobacteriales</taxon>
        <taxon>Flavobacteriaceae</taxon>
        <taxon>Aquimarina</taxon>
    </lineage>
</organism>
<evidence type="ECO:0000256" key="1">
    <source>
        <dbReference type="SAM" id="Phobius"/>
    </source>
</evidence>
<dbReference type="Proteomes" id="UP000076715">
    <property type="component" value="Unassembled WGS sequence"/>
</dbReference>
<keyword evidence="1" id="KW-0812">Transmembrane</keyword>
<dbReference type="AlphaFoldDB" id="A0A163BXD9"/>
<comment type="caution">
    <text evidence="2">The sequence shown here is derived from an EMBL/GenBank/DDBJ whole genome shotgun (WGS) entry which is preliminary data.</text>
</comment>
<keyword evidence="1" id="KW-0472">Membrane</keyword>
<feature type="transmembrane region" description="Helical" evidence="1">
    <location>
        <begin position="102"/>
        <end position="126"/>
    </location>
</feature>
<protein>
    <submittedName>
        <fullName evidence="2">Uncharacterized protein</fullName>
    </submittedName>
</protein>
<keyword evidence="3" id="KW-1185">Reference proteome</keyword>
<proteinExistence type="predicted"/>
<gene>
    <name evidence="2" type="ORF">AWE51_00045</name>
</gene>
<feature type="transmembrane region" description="Helical" evidence="1">
    <location>
        <begin position="169"/>
        <end position="188"/>
    </location>
</feature>
<evidence type="ECO:0000313" key="3">
    <source>
        <dbReference type="Proteomes" id="UP000076715"/>
    </source>
</evidence>